<keyword evidence="5" id="KW-0732">Signal</keyword>
<evidence type="ECO:0000256" key="4">
    <source>
        <dbReference type="ARBA" id="ARBA00023008"/>
    </source>
</evidence>
<dbReference type="Pfam" id="PF00127">
    <property type="entry name" value="Copper-bind"/>
    <property type="match status" value="1"/>
</dbReference>
<keyword evidence="3" id="KW-0574">Periplasm</keyword>
<comment type="caution">
    <text evidence="7">The sequence shown here is derived from an EMBL/GenBank/DDBJ whole genome shotgun (WGS) entry which is preliminary data.</text>
</comment>
<keyword evidence="8" id="KW-1185">Reference proteome</keyword>
<feature type="domain" description="Blue (type 1) copper" evidence="6">
    <location>
        <begin position="39"/>
        <end position="136"/>
    </location>
</feature>
<comment type="subcellular location">
    <subcellularLocation>
        <location evidence="1">Periplasm</location>
    </subcellularLocation>
</comment>
<evidence type="ECO:0000313" key="8">
    <source>
        <dbReference type="Proteomes" id="UP000195569"/>
    </source>
</evidence>
<dbReference type="InterPro" id="IPR033138">
    <property type="entry name" value="Cu_oxidase_CS"/>
</dbReference>
<evidence type="ECO:0000256" key="5">
    <source>
        <dbReference type="SAM" id="SignalP"/>
    </source>
</evidence>
<sequence length="138" mass="14746">MSPFCQIAAFGGLALLGFAASASDVPQTVKATLLSNSIQLDTRNVKPGLVTFDVNNASDDKMTHELVVLKTDLADGALLVRKGRVAEEKFRKIGEVEDVAPGKSKKLVVKLAPGHYVLLCNKRGHYSMGMHTSLVVAP</sequence>
<feature type="chain" id="PRO_5009944279" description="Blue (type 1) copper domain-containing protein" evidence="5">
    <location>
        <begin position="23"/>
        <end position="138"/>
    </location>
</feature>
<evidence type="ECO:0000256" key="3">
    <source>
        <dbReference type="ARBA" id="ARBA00022764"/>
    </source>
</evidence>
<accession>A0A1N7SV74</accession>
<dbReference type="SUPFAM" id="SSF49503">
    <property type="entry name" value="Cupredoxins"/>
    <property type="match status" value="1"/>
</dbReference>
<feature type="signal peptide" evidence="5">
    <location>
        <begin position="1"/>
        <end position="22"/>
    </location>
</feature>
<name>A0A1N7SV74_9BURK</name>
<protein>
    <recommendedName>
        <fullName evidence="6">Blue (type 1) copper domain-containing protein</fullName>
    </recommendedName>
</protein>
<dbReference type="EMBL" id="CYGY02000113">
    <property type="protein sequence ID" value="SIT51267.1"/>
    <property type="molecule type" value="Genomic_DNA"/>
</dbReference>
<dbReference type="OrthoDB" id="7431902at2"/>
<dbReference type="Gene3D" id="2.60.40.420">
    <property type="entry name" value="Cupredoxins - blue copper proteins"/>
    <property type="match status" value="1"/>
</dbReference>
<dbReference type="RefSeq" id="WP_087739778.1">
    <property type="nucleotide sequence ID" value="NZ_CYGY02000113.1"/>
</dbReference>
<dbReference type="InterPro" id="IPR000923">
    <property type="entry name" value="BlueCu_1"/>
</dbReference>
<gene>
    <name evidence="7" type="ORF">BN2476_1130008</name>
</gene>
<dbReference type="Proteomes" id="UP000195569">
    <property type="component" value="Unassembled WGS sequence"/>
</dbReference>
<dbReference type="InterPro" id="IPR008972">
    <property type="entry name" value="Cupredoxin"/>
</dbReference>
<dbReference type="GO" id="GO:0005507">
    <property type="term" value="F:copper ion binding"/>
    <property type="evidence" value="ECO:0007669"/>
    <property type="project" value="InterPro"/>
</dbReference>
<evidence type="ECO:0000256" key="1">
    <source>
        <dbReference type="ARBA" id="ARBA00004418"/>
    </source>
</evidence>
<dbReference type="GO" id="GO:0042597">
    <property type="term" value="C:periplasmic space"/>
    <property type="evidence" value="ECO:0007669"/>
    <property type="project" value="UniProtKB-SubCell"/>
</dbReference>
<evidence type="ECO:0000313" key="7">
    <source>
        <dbReference type="EMBL" id="SIT51267.1"/>
    </source>
</evidence>
<keyword evidence="2" id="KW-0479">Metal-binding</keyword>
<keyword evidence="4" id="KW-0186">Copper</keyword>
<organism evidence="7 8">
    <name type="scientific">Paraburkholderia piptadeniae</name>
    <dbReference type="NCBI Taxonomy" id="1701573"/>
    <lineage>
        <taxon>Bacteria</taxon>
        <taxon>Pseudomonadati</taxon>
        <taxon>Pseudomonadota</taxon>
        <taxon>Betaproteobacteria</taxon>
        <taxon>Burkholderiales</taxon>
        <taxon>Burkholderiaceae</taxon>
        <taxon>Paraburkholderia</taxon>
    </lineage>
</organism>
<dbReference type="GO" id="GO:0009055">
    <property type="term" value="F:electron transfer activity"/>
    <property type="evidence" value="ECO:0007669"/>
    <property type="project" value="InterPro"/>
</dbReference>
<dbReference type="PROSITE" id="PS00079">
    <property type="entry name" value="MULTICOPPER_OXIDASE1"/>
    <property type="match status" value="1"/>
</dbReference>
<evidence type="ECO:0000256" key="2">
    <source>
        <dbReference type="ARBA" id="ARBA00022723"/>
    </source>
</evidence>
<evidence type="ECO:0000259" key="6">
    <source>
        <dbReference type="Pfam" id="PF00127"/>
    </source>
</evidence>
<reference evidence="7" key="1">
    <citation type="submission" date="2016-12" db="EMBL/GenBank/DDBJ databases">
        <authorList>
            <person name="Moulin L."/>
        </authorList>
    </citation>
    <scope>NUCLEOTIDE SEQUENCE [LARGE SCALE GENOMIC DNA]</scope>
    <source>
        <strain evidence="7">STM 7183</strain>
    </source>
</reference>
<dbReference type="AlphaFoldDB" id="A0A1N7SV74"/>
<proteinExistence type="predicted"/>